<dbReference type="AlphaFoldDB" id="A0A508T428"/>
<reference evidence="2" key="1">
    <citation type="submission" date="2019-02" db="EMBL/GenBank/DDBJ databases">
        <authorList>
            <person name="Pothier F.J."/>
        </authorList>
    </citation>
    <scope>NUCLEOTIDE SEQUENCE</scope>
    <source>
        <strain evidence="2">CI-1B</strain>
    </source>
</reference>
<gene>
    <name evidence="2" type="ORF">CI1B_29730</name>
</gene>
<evidence type="ECO:0000313" key="3">
    <source>
        <dbReference type="Proteomes" id="UP000328092"/>
    </source>
</evidence>
<proteinExistence type="predicted"/>
<sequence length="43" mass="4847">MDDERAATIDERAEEGIDATKSASMFKQPVRHNRSWRGAKTLA</sequence>
<evidence type="ECO:0000256" key="1">
    <source>
        <dbReference type="SAM" id="MobiDB-lite"/>
    </source>
</evidence>
<protein>
    <submittedName>
        <fullName evidence="2">Uncharacterized protein</fullName>
    </submittedName>
</protein>
<comment type="caution">
    <text evidence="2">The sequence shown here is derived from an EMBL/GenBank/DDBJ whole genome shotgun (WGS) entry which is preliminary data.</text>
</comment>
<dbReference type="Proteomes" id="UP000328092">
    <property type="component" value="Unassembled WGS sequence"/>
</dbReference>
<feature type="compositionally biased region" description="Basic and acidic residues" evidence="1">
    <location>
        <begin position="1"/>
        <end position="15"/>
    </location>
</feature>
<organism evidence="2 3">
    <name type="scientific">Bradyrhizobium ivorense</name>
    <dbReference type="NCBI Taxonomy" id="2511166"/>
    <lineage>
        <taxon>Bacteria</taxon>
        <taxon>Pseudomonadati</taxon>
        <taxon>Pseudomonadota</taxon>
        <taxon>Alphaproteobacteria</taxon>
        <taxon>Hyphomicrobiales</taxon>
        <taxon>Nitrobacteraceae</taxon>
        <taxon>Bradyrhizobium</taxon>
    </lineage>
</organism>
<dbReference type="RefSeq" id="WP_283813119.1">
    <property type="nucleotide sequence ID" value="NZ_CAADFC020000010.1"/>
</dbReference>
<dbReference type="EMBL" id="CAADFC020000010">
    <property type="protein sequence ID" value="VIO70142.1"/>
    <property type="molecule type" value="Genomic_DNA"/>
</dbReference>
<name>A0A508T428_9BRAD</name>
<accession>A0A508T428</accession>
<keyword evidence="3" id="KW-1185">Reference proteome</keyword>
<feature type="region of interest" description="Disordered" evidence="1">
    <location>
        <begin position="1"/>
        <end position="43"/>
    </location>
</feature>
<evidence type="ECO:0000313" key="2">
    <source>
        <dbReference type="EMBL" id="VIO70142.1"/>
    </source>
</evidence>